<sequence>MLGRCTLDLDPVDRGIMFDSVSWSTVGLFSSRLYLLSLLWHMHDFESSGIVIASMCLDSLKLSGCARTLHKGCVLVPPFLIPRQSRGPPKGL</sequence>
<dbReference type="EMBL" id="CM044703">
    <property type="protein sequence ID" value="KAI5674220.1"/>
    <property type="molecule type" value="Genomic_DNA"/>
</dbReference>
<reference evidence="2" key="1">
    <citation type="journal article" date="2023" name="Nat. Plants">
        <title>Single-cell RNA sequencing provides a high-resolution roadmap for understanding the multicellular compartmentation of specialized metabolism.</title>
        <authorList>
            <person name="Sun S."/>
            <person name="Shen X."/>
            <person name="Li Y."/>
            <person name="Li Y."/>
            <person name="Wang S."/>
            <person name="Li R."/>
            <person name="Zhang H."/>
            <person name="Shen G."/>
            <person name="Guo B."/>
            <person name="Wei J."/>
            <person name="Xu J."/>
            <person name="St-Pierre B."/>
            <person name="Chen S."/>
            <person name="Sun C."/>
        </authorList>
    </citation>
    <scope>NUCLEOTIDE SEQUENCE [LARGE SCALE GENOMIC DNA]</scope>
</reference>
<name>A0ACC0BNM9_CATRO</name>
<proteinExistence type="predicted"/>
<dbReference type="Proteomes" id="UP001060085">
    <property type="component" value="Linkage Group LG03"/>
</dbReference>
<evidence type="ECO:0000313" key="2">
    <source>
        <dbReference type="Proteomes" id="UP001060085"/>
    </source>
</evidence>
<protein>
    <submittedName>
        <fullName evidence="1">Uncharacterized protein</fullName>
    </submittedName>
</protein>
<accession>A0ACC0BNM9</accession>
<keyword evidence="2" id="KW-1185">Reference proteome</keyword>
<organism evidence="1 2">
    <name type="scientific">Catharanthus roseus</name>
    <name type="common">Madagascar periwinkle</name>
    <name type="synonym">Vinca rosea</name>
    <dbReference type="NCBI Taxonomy" id="4058"/>
    <lineage>
        <taxon>Eukaryota</taxon>
        <taxon>Viridiplantae</taxon>
        <taxon>Streptophyta</taxon>
        <taxon>Embryophyta</taxon>
        <taxon>Tracheophyta</taxon>
        <taxon>Spermatophyta</taxon>
        <taxon>Magnoliopsida</taxon>
        <taxon>eudicotyledons</taxon>
        <taxon>Gunneridae</taxon>
        <taxon>Pentapetalae</taxon>
        <taxon>asterids</taxon>
        <taxon>lamiids</taxon>
        <taxon>Gentianales</taxon>
        <taxon>Apocynaceae</taxon>
        <taxon>Rauvolfioideae</taxon>
        <taxon>Vinceae</taxon>
        <taxon>Catharanthinae</taxon>
        <taxon>Catharanthus</taxon>
    </lineage>
</organism>
<evidence type="ECO:0000313" key="1">
    <source>
        <dbReference type="EMBL" id="KAI5674220.1"/>
    </source>
</evidence>
<gene>
    <name evidence="1" type="ORF">M9H77_14584</name>
</gene>
<comment type="caution">
    <text evidence="1">The sequence shown here is derived from an EMBL/GenBank/DDBJ whole genome shotgun (WGS) entry which is preliminary data.</text>
</comment>